<evidence type="ECO:0000313" key="2">
    <source>
        <dbReference type="Proteomes" id="UP000430202"/>
    </source>
</evidence>
<name>A0A653X7A5_9FLAO</name>
<reference evidence="1 2" key="1">
    <citation type="submission" date="2019-10" db="EMBL/GenBank/DDBJ databases">
        <authorList>
            <person name="Karimi E."/>
        </authorList>
    </citation>
    <scope>NUCLEOTIDE SEQUENCE [LARGE SCALE GENOMIC DNA]</scope>
    <source>
        <strain evidence="1">Maribacter sp. 151</strain>
    </source>
</reference>
<keyword evidence="2" id="KW-1185">Reference proteome</keyword>
<dbReference type="AlphaFoldDB" id="A0A653X7A5"/>
<proteinExistence type="predicted"/>
<organism evidence="1 2">
    <name type="scientific">Maribacter litoralis</name>
    <dbReference type="NCBI Taxonomy" id="2059726"/>
    <lineage>
        <taxon>Bacteria</taxon>
        <taxon>Pseudomonadati</taxon>
        <taxon>Bacteroidota</taxon>
        <taxon>Flavobacteriia</taxon>
        <taxon>Flavobacteriales</taxon>
        <taxon>Flavobacteriaceae</taxon>
        <taxon>Maribacter</taxon>
    </lineage>
</organism>
<dbReference type="EMBL" id="CABWLR010000006">
    <property type="protein sequence ID" value="VXC26928.1"/>
    <property type="molecule type" value="Genomic_DNA"/>
</dbReference>
<accession>A0A653X7A5</accession>
<evidence type="ECO:0000313" key="1">
    <source>
        <dbReference type="EMBL" id="VXC26928.1"/>
    </source>
</evidence>
<sequence>MKSKQLALFKHVTIKDSGIHFKSYGIHLKFFFSPCLINRFTIPKNY</sequence>
<gene>
    <name evidence="1" type="ORF">MARI151_60494</name>
</gene>
<protein>
    <submittedName>
        <fullName evidence="1">Uncharacterized protein</fullName>
    </submittedName>
</protein>
<dbReference type="Proteomes" id="UP000430202">
    <property type="component" value="Unassembled WGS sequence"/>
</dbReference>